<keyword evidence="1 4" id="KW-0732">Signal</keyword>
<reference evidence="7 8" key="1">
    <citation type="submission" date="2016-10" db="EMBL/GenBank/DDBJ databases">
        <authorList>
            <person name="Varghese N."/>
            <person name="Submissions S."/>
        </authorList>
    </citation>
    <scope>NUCLEOTIDE SEQUENCE [LARGE SCALE GENOMIC DNA]</scope>
    <source>
        <strain evidence="7 8">ATCC 49954</strain>
    </source>
</reference>
<dbReference type="RefSeq" id="WP_038407871.1">
    <property type="nucleotide sequence ID" value="NZ_FNMX01000010.1"/>
</dbReference>
<dbReference type="Proteomes" id="UP000183610">
    <property type="component" value="Unassembled WGS sequence"/>
</dbReference>
<comment type="caution">
    <text evidence="7">The sequence shown here is derived from an EMBL/GenBank/DDBJ whole genome shotgun (WGS) entry which is preliminary data.</text>
</comment>
<feature type="coiled-coil region" evidence="2">
    <location>
        <begin position="41"/>
        <end position="117"/>
    </location>
</feature>
<name>A0AAX2DRB2_LISIV</name>
<sequence>MFKKYGVLVILSLLIVSTPLSVQADSIGDMQKRQNEIEQKKSEIDKNIDTKNSEIADLENEEQDASKQLDALLKSIDETNKKLKAQENKVESENKKLKQLKKDIEKLRNDIRERQEVLDNRARAIQKSGTATAYLDMIFEAGDFKELVDRVTVVSAMVNADQNIMQDQKDDQDKLKVAEGSSQKKLENLRELAVDLEVSKNNMESQKEEKNDLVMALANKKDLTKTEQSLLASEQGSLTAEEKKLASNIAGEKAKQEAALKAAEEKRIQEATAKAKAEKSSQSQTTVAQAPSSETASAPSHVSSGGGQFIKPASGILTSGFSDRTNPVTGQHESHKGQDIAAGGAVTVSAAASGTVVFSGFGASGSGFGGYGYVVKIDHGNGFQTLYGHMRAGSLKVVAGQQVSQGQPIGIMGSTGQSTGQHLHFEIHQNGVPIDPAPYI</sequence>
<protein>
    <submittedName>
        <fullName evidence="7">Septal ring factor EnvC, activator of murein hydrolases AmiA and AmiB</fullName>
    </submittedName>
</protein>
<dbReference type="AlphaFoldDB" id="A0AAX2DRB2"/>
<evidence type="ECO:0000313" key="8">
    <source>
        <dbReference type="Proteomes" id="UP000183610"/>
    </source>
</evidence>
<evidence type="ECO:0000259" key="6">
    <source>
        <dbReference type="Pfam" id="PF24568"/>
    </source>
</evidence>
<dbReference type="SUPFAM" id="SSF57997">
    <property type="entry name" value="Tropomyosin"/>
    <property type="match status" value="1"/>
</dbReference>
<feature type="domain" description="M23ase beta-sheet core" evidence="5">
    <location>
        <begin position="334"/>
        <end position="436"/>
    </location>
</feature>
<dbReference type="CDD" id="cd12797">
    <property type="entry name" value="M23_peptidase"/>
    <property type="match status" value="1"/>
</dbReference>
<keyword evidence="2" id="KW-0175">Coiled coil</keyword>
<dbReference type="Gene3D" id="2.70.70.10">
    <property type="entry name" value="Glucose Permease (Domain IIA)"/>
    <property type="match status" value="1"/>
</dbReference>
<feature type="signal peptide" evidence="4">
    <location>
        <begin position="1"/>
        <end position="24"/>
    </location>
</feature>
<accession>A0AAX2DRB2</accession>
<dbReference type="PANTHER" id="PTHR21666:SF270">
    <property type="entry name" value="MUREIN HYDROLASE ACTIVATOR ENVC"/>
    <property type="match status" value="1"/>
</dbReference>
<dbReference type="GO" id="GO:0004222">
    <property type="term" value="F:metalloendopeptidase activity"/>
    <property type="evidence" value="ECO:0007669"/>
    <property type="project" value="TreeGrafter"/>
</dbReference>
<feature type="domain" description="Peptidoglycan hydrolase PcsB coiled-coil" evidence="6">
    <location>
        <begin position="104"/>
        <end position="176"/>
    </location>
</feature>
<gene>
    <name evidence="7" type="ORF">SAMN05421782_11042</name>
</gene>
<evidence type="ECO:0000256" key="3">
    <source>
        <dbReference type="SAM" id="MobiDB-lite"/>
    </source>
</evidence>
<evidence type="ECO:0000256" key="2">
    <source>
        <dbReference type="SAM" id="Coils"/>
    </source>
</evidence>
<dbReference type="InterPro" id="IPR057309">
    <property type="entry name" value="PcsB_CC"/>
</dbReference>
<dbReference type="InterPro" id="IPR050570">
    <property type="entry name" value="Cell_wall_metabolism_enzyme"/>
</dbReference>
<dbReference type="PANTHER" id="PTHR21666">
    <property type="entry name" value="PEPTIDASE-RELATED"/>
    <property type="match status" value="1"/>
</dbReference>
<dbReference type="Pfam" id="PF01551">
    <property type="entry name" value="Peptidase_M23"/>
    <property type="match status" value="1"/>
</dbReference>
<organism evidence="7 8">
    <name type="scientific">Listeria ivanovii</name>
    <dbReference type="NCBI Taxonomy" id="1638"/>
    <lineage>
        <taxon>Bacteria</taxon>
        <taxon>Bacillati</taxon>
        <taxon>Bacillota</taxon>
        <taxon>Bacilli</taxon>
        <taxon>Bacillales</taxon>
        <taxon>Listeriaceae</taxon>
        <taxon>Listeria</taxon>
    </lineage>
</organism>
<feature type="chain" id="PRO_5043331890" evidence="4">
    <location>
        <begin position="25"/>
        <end position="440"/>
    </location>
</feature>
<evidence type="ECO:0000313" key="7">
    <source>
        <dbReference type="EMBL" id="SDX06079.1"/>
    </source>
</evidence>
<dbReference type="InterPro" id="IPR016047">
    <property type="entry name" value="M23ase_b-sheet_dom"/>
</dbReference>
<evidence type="ECO:0000256" key="1">
    <source>
        <dbReference type="ARBA" id="ARBA00022729"/>
    </source>
</evidence>
<evidence type="ECO:0000256" key="4">
    <source>
        <dbReference type="SAM" id="SignalP"/>
    </source>
</evidence>
<feature type="compositionally biased region" description="Polar residues" evidence="3">
    <location>
        <begin position="286"/>
        <end position="303"/>
    </location>
</feature>
<proteinExistence type="predicted"/>
<feature type="coiled-coil region" evidence="2">
    <location>
        <begin position="186"/>
        <end position="220"/>
    </location>
</feature>
<keyword evidence="7" id="KW-0378">Hydrolase</keyword>
<dbReference type="Gene3D" id="6.10.250.3150">
    <property type="match status" value="1"/>
</dbReference>
<dbReference type="SUPFAM" id="SSF51261">
    <property type="entry name" value="Duplicated hybrid motif"/>
    <property type="match status" value="1"/>
</dbReference>
<dbReference type="EMBL" id="FNMX01000010">
    <property type="protein sequence ID" value="SDX06079.1"/>
    <property type="molecule type" value="Genomic_DNA"/>
</dbReference>
<dbReference type="InterPro" id="IPR011055">
    <property type="entry name" value="Dup_hybrid_motif"/>
</dbReference>
<feature type="region of interest" description="Disordered" evidence="3">
    <location>
        <begin position="271"/>
        <end position="309"/>
    </location>
</feature>
<dbReference type="Pfam" id="PF24568">
    <property type="entry name" value="CC_PcsB"/>
    <property type="match status" value="1"/>
</dbReference>
<evidence type="ECO:0000259" key="5">
    <source>
        <dbReference type="Pfam" id="PF01551"/>
    </source>
</evidence>